<feature type="domain" description="TonB-dependent receptor-like beta-barrel" evidence="11">
    <location>
        <begin position="338"/>
        <end position="812"/>
    </location>
</feature>
<dbReference type="Gene3D" id="2.170.130.10">
    <property type="entry name" value="TonB-dependent receptor, plug domain"/>
    <property type="match status" value="1"/>
</dbReference>
<comment type="caution">
    <text evidence="13">The sequence shown here is derived from an EMBL/GenBank/DDBJ whole genome shotgun (WGS) entry which is preliminary data.</text>
</comment>
<dbReference type="InterPro" id="IPR039426">
    <property type="entry name" value="TonB-dep_rcpt-like"/>
</dbReference>
<dbReference type="GO" id="GO:0009279">
    <property type="term" value="C:cell outer membrane"/>
    <property type="evidence" value="ECO:0007669"/>
    <property type="project" value="UniProtKB-SubCell"/>
</dbReference>
<name>A0A7U7G414_9PROT</name>
<evidence type="ECO:0000256" key="6">
    <source>
        <dbReference type="ARBA" id="ARBA00023136"/>
    </source>
</evidence>
<dbReference type="PANTHER" id="PTHR47234">
    <property type="match status" value="1"/>
</dbReference>
<dbReference type="InterPro" id="IPR036942">
    <property type="entry name" value="Beta-barrel_TonB_sf"/>
</dbReference>
<dbReference type="Gene3D" id="2.40.170.20">
    <property type="entry name" value="TonB-dependent receptor, beta-barrel domain"/>
    <property type="match status" value="1"/>
</dbReference>
<keyword evidence="7 8" id="KW-0998">Cell outer membrane</keyword>
<dbReference type="Proteomes" id="UP000027590">
    <property type="component" value="Unassembled WGS sequence"/>
</dbReference>
<keyword evidence="6 8" id="KW-0472">Membrane</keyword>
<organism evidence="13 14">
    <name type="scientific">Parasaccharibacter apium</name>
    <dbReference type="NCBI Taxonomy" id="1510841"/>
    <lineage>
        <taxon>Bacteria</taxon>
        <taxon>Pseudomonadati</taxon>
        <taxon>Pseudomonadota</taxon>
        <taxon>Alphaproteobacteria</taxon>
        <taxon>Acetobacterales</taxon>
        <taxon>Acetobacteraceae</taxon>
        <taxon>Parasaccharibacter</taxon>
    </lineage>
</organism>
<dbReference type="CDD" id="cd01347">
    <property type="entry name" value="ligand_gated_channel"/>
    <property type="match status" value="1"/>
</dbReference>
<reference evidence="13 14" key="2">
    <citation type="journal article" date="2014" name="PLoS ONE">
        <title>Evolution of mitochondria reconstructed from the energy metabolism of living bacteria.</title>
        <authorList>
            <person name="Degli Esposti M."/>
            <person name="Chouaia B."/>
            <person name="Comandatore F."/>
            <person name="Crotti E."/>
            <person name="Sassera D."/>
            <person name="Lievens P.M."/>
            <person name="Daffonchio D."/>
            <person name="Bandi C."/>
        </authorList>
    </citation>
    <scope>NUCLEOTIDE SEQUENCE [LARGE SCALE GENOMIC DNA]</scope>
    <source>
        <strain evidence="14">AM169</strain>
    </source>
</reference>
<keyword evidence="13" id="KW-0675">Receptor</keyword>
<evidence type="ECO:0000259" key="11">
    <source>
        <dbReference type="Pfam" id="PF00593"/>
    </source>
</evidence>
<evidence type="ECO:0000256" key="7">
    <source>
        <dbReference type="ARBA" id="ARBA00023237"/>
    </source>
</evidence>
<evidence type="ECO:0000256" key="10">
    <source>
        <dbReference type="SAM" id="MobiDB-lite"/>
    </source>
</evidence>
<dbReference type="InterPro" id="IPR000531">
    <property type="entry name" value="Beta-barrel_TonB"/>
</dbReference>
<keyword evidence="2 8" id="KW-0813">Transport</keyword>
<evidence type="ECO:0000256" key="1">
    <source>
        <dbReference type="ARBA" id="ARBA00004571"/>
    </source>
</evidence>
<dbReference type="EMBL" id="CBLY010000002">
    <property type="protein sequence ID" value="CDG32741.1"/>
    <property type="molecule type" value="Genomic_DNA"/>
</dbReference>
<evidence type="ECO:0000256" key="9">
    <source>
        <dbReference type="RuleBase" id="RU003357"/>
    </source>
</evidence>
<dbReference type="PANTHER" id="PTHR47234:SF3">
    <property type="entry name" value="SECRETIN_TONB SHORT N-TERMINAL DOMAIN-CONTAINING PROTEIN"/>
    <property type="match status" value="1"/>
</dbReference>
<evidence type="ECO:0000256" key="2">
    <source>
        <dbReference type="ARBA" id="ARBA00022448"/>
    </source>
</evidence>
<keyword evidence="3 8" id="KW-1134">Transmembrane beta strand</keyword>
<dbReference type="Pfam" id="PF00593">
    <property type="entry name" value="TonB_dep_Rec_b-barrel"/>
    <property type="match status" value="1"/>
</dbReference>
<evidence type="ECO:0000256" key="5">
    <source>
        <dbReference type="ARBA" id="ARBA00023077"/>
    </source>
</evidence>
<feature type="region of interest" description="Disordered" evidence="10">
    <location>
        <begin position="50"/>
        <end position="70"/>
    </location>
</feature>
<accession>A0A7U7G414</accession>
<feature type="domain" description="TonB-dependent receptor plug" evidence="12">
    <location>
        <begin position="106"/>
        <end position="226"/>
    </location>
</feature>
<keyword evidence="5 9" id="KW-0798">TonB box</keyword>
<keyword evidence="4 8" id="KW-0812">Transmembrane</keyword>
<sequence length="854" mass="92811">MCKVLLHLLESWSLMRSLPPSRRLTTLPSLLGIGLGCMTALSSQVKAATRDQTMAPAQEKISATGKPKPITRRQATTPLRQKHVQQVPGGTETLIVTGTREIGKKARDSIAPIDVVSSRQLTSTGQPTLRDAMQLLLPSLTVPTGGFDAGALTDSISLRGLSSNETLILVNGHRRHTTANIYADSGPQQGTTPTDIDMIPLSAIDHIEVLRDGASAQYGSDAIAGVVNIILKKQDHGLTIRSNSGITSKGDGYQQGIFIDGGASFGEDRGFIHVSGDLVHQDHSFRSGPDSRTGTTINKILSQPEQTRESVAINAGYDITNTLQLYSTATYAHRHAEAFQNYRLPSSLASTPGYAAIYPDGYSPLQTLEENDFEITAGLKGRLAGWHWDLSSTYGRDFDNIGLKNDANKALPASALQTTYNRVQGFNDTQWNNELNLNRKLNLSFWPHSINLAGGAGYRYEAYSIAEGSSASTYGGGTSLALAGTSPRSAGNSNRDVVSGYVDISTHLTKHWQLDMAGRYEHYTDVGNTQTGKISTRYDVSRRLAFRGTFSNGFHAPTLAQEHYSALTLSPTVARGLVAATSPGALASGAQRLKPEQSTNVEGGIIAEPFKGLHVTTDFYQIDLRGRILPGNNLYGVEAANILAANGITDLPANITNNNLSTQWFANVANTRTQGMDMTITYTTKLRHAGRINWDAAINLNRTRLRHQATRSDGTPVLNAPSRAYITTAYPRSKIIFGGTWVSPAHRWAVALHEIRYGQTTSALTYYRNNNTSTASTTNYLQFHNRPKWTTNLSVTYNINKIWSTTLGGNNIFAAFPSKVPHGNRYLGAAKYYLSTSQLGINGGYYYLDVSAHF</sequence>
<proteinExistence type="inferred from homology"/>
<evidence type="ECO:0000259" key="12">
    <source>
        <dbReference type="Pfam" id="PF07715"/>
    </source>
</evidence>
<reference evidence="13 14" key="1">
    <citation type="journal article" date="2014" name="Genome Biol. Evol.">
        <title>Acetic acid bacteria genomes reveal functional traits for adaptation to life in insect guts.</title>
        <authorList>
            <person name="Chouaia B."/>
            <person name="Gaiarsa S."/>
            <person name="Crotti E."/>
            <person name="Comandatore F."/>
            <person name="Degli Esposti M."/>
            <person name="Ricci I."/>
            <person name="Alma A."/>
            <person name="Favia G."/>
            <person name="Bandi C."/>
            <person name="Daffonchio D."/>
        </authorList>
    </citation>
    <scope>NUCLEOTIDE SEQUENCE [LARGE SCALE GENOMIC DNA]</scope>
    <source>
        <strain evidence="14">AM169</strain>
    </source>
</reference>
<dbReference type="AlphaFoldDB" id="A0A7U7G414"/>
<evidence type="ECO:0000313" key="14">
    <source>
        <dbReference type="Proteomes" id="UP000027590"/>
    </source>
</evidence>
<evidence type="ECO:0000313" key="13">
    <source>
        <dbReference type="EMBL" id="CDG32741.1"/>
    </source>
</evidence>
<dbReference type="InterPro" id="IPR012910">
    <property type="entry name" value="Plug_dom"/>
</dbReference>
<dbReference type="Pfam" id="PF07715">
    <property type="entry name" value="Plug"/>
    <property type="match status" value="1"/>
</dbReference>
<comment type="similarity">
    <text evidence="8 9">Belongs to the TonB-dependent receptor family.</text>
</comment>
<evidence type="ECO:0000256" key="8">
    <source>
        <dbReference type="PROSITE-ProRule" id="PRU01360"/>
    </source>
</evidence>
<comment type="subcellular location">
    <subcellularLocation>
        <location evidence="1 8">Cell outer membrane</location>
        <topology evidence="1 8">Multi-pass membrane protein</topology>
    </subcellularLocation>
</comment>
<protein>
    <submittedName>
        <fullName evidence="13">TonB-dependent receptor</fullName>
    </submittedName>
</protein>
<evidence type="ECO:0000256" key="3">
    <source>
        <dbReference type="ARBA" id="ARBA00022452"/>
    </source>
</evidence>
<evidence type="ECO:0000256" key="4">
    <source>
        <dbReference type="ARBA" id="ARBA00022692"/>
    </source>
</evidence>
<dbReference type="PROSITE" id="PS52016">
    <property type="entry name" value="TONB_DEPENDENT_REC_3"/>
    <property type="match status" value="1"/>
</dbReference>
<dbReference type="InterPro" id="IPR037066">
    <property type="entry name" value="Plug_dom_sf"/>
</dbReference>
<dbReference type="SUPFAM" id="SSF56935">
    <property type="entry name" value="Porins"/>
    <property type="match status" value="1"/>
</dbReference>
<gene>
    <name evidence="13" type="ORF">SACS_0003</name>
</gene>